<reference evidence="3" key="1">
    <citation type="submission" date="2018-05" db="EMBL/GenBank/DDBJ databases">
        <authorList>
            <person name="Lanie J.A."/>
            <person name="Ng W.-L."/>
            <person name="Kazmierczak K.M."/>
            <person name="Andrzejewski T.M."/>
            <person name="Davidsen T.M."/>
            <person name="Wayne K.J."/>
            <person name="Tettelin H."/>
            <person name="Glass J.I."/>
            <person name="Rusch D."/>
            <person name="Podicherti R."/>
            <person name="Tsui H.-C.T."/>
            <person name="Winkler M.E."/>
        </authorList>
    </citation>
    <scope>NUCLEOTIDE SEQUENCE</scope>
</reference>
<gene>
    <name evidence="3" type="ORF">METZ01_LOCUS178747</name>
</gene>
<dbReference type="SMART" id="SM00028">
    <property type="entry name" value="TPR"/>
    <property type="match status" value="7"/>
</dbReference>
<dbReference type="PANTHER" id="PTHR44943">
    <property type="entry name" value="CELLULOSE SYNTHASE OPERON PROTEIN C"/>
    <property type="match status" value="1"/>
</dbReference>
<keyword evidence="1" id="KW-0677">Repeat</keyword>
<dbReference type="EMBL" id="UINC01034678">
    <property type="protein sequence ID" value="SVB25893.1"/>
    <property type="molecule type" value="Genomic_DNA"/>
</dbReference>
<evidence type="ECO:0000256" key="2">
    <source>
        <dbReference type="ARBA" id="ARBA00022803"/>
    </source>
</evidence>
<sequence>DYLYAREYFLDALDLAPNDPEAKAGIDEVRKVIDSNLFQADQALESGDYKKAALLYADYIKEYEPNANSFLNLDKTLSQLGFMDNPWREYSTKQKPFTPPISLFSQVLDKLGLRDSDRNNIPPVIPSSSNSLAHAYNGLGWSQYHKKKYLQAAEKFKIARTDREYFVESSRGLGLALYEASQFRQAANTLKSVVKLDPDQLDLAYKLDMSILMGWDAASAREYFSKNLVHYPLRSSLYMGLGWLNYRDKNPDLGIEYFLKAISLDPRFALTDEFKTLLTKERFGWQIYNKFGWAYYERHDYKDAIIMFQNALKEQPNKSESRKGMGYALNKLGKLSEAAKYLNQALELNNDPNPVTEMISGDNTIAPYSTITTARTTLGNILLKQGKPYEAIVLFQDELKFRPNLAVAHDGLGWSYLDLNQLTQSRTAFKAALKNKPLNYLTHKGLREIKQRIAAIKLSQSSPPQ</sequence>
<feature type="non-terminal residue" evidence="3">
    <location>
        <position position="1"/>
    </location>
</feature>
<organism evidence="3">
    <name type="scientific">marine metagenome</name>
    <dbReference type="NCBI Taxonomy" id="408172"/>
    <lineage>
        <taxon>unclassified sequences</taxon>
        <taxon>metagenomes</taxon>
        <taxon>ecological metagenomes</taxon>
    </lineage>
</organism>
<dbReference type="SUPFAM" id="SSF48452">
    <property type="entry name" value="TPR-like"/>
    <property type="match status" value="2"/>
</dbReference>
<name>A0A382CKL9_9ZZZZ</name>
<dbReference type="Gene3D" id="1.25.40.10">
    <property type="entry name" value="Tetratricopeptide repeat domain"/>
    <property type="match status" value="4"/>
</dbReference>
<dbReference type="InterPro" id="IPR019734">
    <property type="entry name" value="TPR_rpt"/>
</dbReference>
<dbReference type="InterPro" id="IPR011990">
    <property type="entry name" value="TPR-like_helical_dom_sf"/>
</dbReference>
<dbReference type="PANTHER" id="PTHR44943:SF8">
    <property type="entry name" value="TPR REPEAT-CONTAINING PROTEIN MJ0263"/>
    <property type="match status" value="1"/>
</dbReference>
<accession>A0A382CKL9</accession>
<dbReference type="InterPro" id="IPR051685">
    <property type="entry name" value="Ycf3/AcsC/BcsC/TPR_MFPF"/>
</dbReference>
<keyword evidence="2" id="KW-0802">TPR repeat</keyword>
<evidence type="ECO:0000256" key="1">
    <source>
        <dbReference type="ARBA" id="ARBA00022737"/>
    </source>
</evidence>
<dbReference type="Pfam" id="PF13181">
    <property type="entry name" value="TPR_8"/>
    <property type="match status" value="1"/>
</dbReference>
<dbReference type="Pfam" id="PF13432">
    <property type="entry name" value="TPR_16"/>
    <property type="match status" value="1"/>
</dbReference>
<proteinExistence type="predicted"/>
<evidence type="ECO:0008006" key="4">
    <source>
        <dbReference type="Google" id="ProtNLM"/>
    </source>
</evidence>
<dbReference type="AlphaFoldDB" id="A0A382CKL9"/>
<dbReference type="PROSITE" id="PS50005">
    <property type="entry name" value="TPR"/>
    <property type="match status" value="5"/>
</dbReference>
<evidence type="ECO:0000313" key="3">
    <source>
        <dbReference type="EMBL" id="SVB25893.1"/>
    </source>
</evidence>
<protein>
    <recommendedName>
        <fullName evidence="4">Tetratricopeptide repeat protein</fullName>
    </recommendedName>
</protein>